<dbReference type="Proteomes" id="UP000706031">
    <property type="component" value="Unassembled WGS sequence"/>
</dbReference>
<comment type="caution">
    <text evidence="1">The sequence shown here is derived from an EMBL/GenBank/DDBJ whole genome shotgun (WGS) entry which is preliminary data.</text>
</comment>
<keyword evidence="2" id="KW-1185">Reference proteome</keyword>
<accession>A0ABS7KFP5</accession>
<protein>
    <submittedName>
        <fullName evidence="1">Tail fiber protein</fullName>
    </submittedName>
</protein>
<dbReference type="InterPro" id="IPR005068">
    <property type="entry name" value="Phage_lambda_Stf-r2"/>
</dbReference>
<evidence type="ECO:0000313" key="2">
    <source>
        <dbReference type="Proteomes" id="UP000706031"/>
    </source>
</evidence>
<proteinExistence type="predicted"/>
<dbReference type="CDD" id="cd19958">
    <property type="entry name" value="pyocin_knob"/>
    <property type="match status" value="1"/>
</dbReference>
<gene>
    <name evidence="1" type="ORF">H7T88_07030</name>
</gene>
<dbReference type="RefSeq" id="WP_221787785.1">
    <property type="nucleotide sequence ID" value="NZ_JACLIC010000010.1"/>
</dbReference>
<reference evidence="1 2" key="1">
    <citation type="submission" date="2020-08" db="EMBL/GenBank/DDBJ databases">
        <title>Fungal Genomes of the International Space Station.</title>
        <authorList>
            <person name="Seuylemezian A."/>
            <person name="Singh N.K."/>
            <person name="Wood J."/>
            <person name="Venkateswaran K."/>
        </authorList>
    </citation>
    <scope>NUCLEOTIDE SEQUENCE [LARGE SCALE GENOMIC DNA]</scope>
    <source>
        <strain evidence="1 2">S/N-304-OC-R4</strain>
    </source>
</reference>
<organism evidence="1 2">
    <name type="scientific">Paenibacillus cucumis</name>
    <name type="common">ex Kampfer et al. 2016</name>
    <dbReference type="NCBI Taxonomy" id="1776858"/>
    <lineage>
        <taxon>Bacteria</taxon>
        <taxon>Bacillati</taxon>
        <taxon>Bacillota</taxon>
        <taxon>Bacilli</taxon>
        <taxon>Bacillales</taxon>
        <taxon>Paenibacillaceae</taxon>
        <taxon>Paenibacillus</taxon>
    </lineage>
</organism>
<sequence>MPKETDRLKLPLPLGNETVTRESINGIFEKIDAGVATRESILISAGSDLNSYITEGEYYCPTNATVGTLANSPVGVAFHLTIEKHAGVVQTLTTFEPSNLQVFQRNYYVGWGPWKKVPTRDDIEEVKVYTDQKVGEVVIDDASLTNKGIVQLSNAVDGTRENRAATEKAVRDAATAAETNAKNASLPKSGGSLVGDAGVLNLVGSTHVYQSFLPAGVNAGRKGYIGFGTPGGIDLTIANEYGGELIFRDKNGPTTLSDLKSSVSSGKASIAAAITGKGIPTAADASFLMMSNNISSLRTSIKFKSATVSASGGSISSLSFKPLFLLVQSSSYREVGGMIGSVRSNGNILAWLDESNTLKRSTSVGASAGTSSPESSNFDFSYVEFGERSVNFGVQYYARSNQNSLECFVFGL</sequence>
<name>A0ABS7KFP5_9BACL</name>
<dbReference type="EMBL" id="JACLIC010000010">
    <property type="protein sequence ID" value="MBY0202973.1"/>
    <property type="molecule type" value="Genomic_DNA"/>
</dbReference>
<dbReference type="Pfam" id="PF03406">
    <property type="entry name" value="Phage_fiber_2"/>
    <property type="match status" value="1"/>
</dbReference>
<evidence type="ECO:0000313" key="1">
    <source>
        <dbReference type="EMBL" id="MBY0202973.1"/>
    </source>
</evidence>